<feature type="signal peptide" evidence="1">
    <location>
        <begin position="1"/>
        <end position="19"/>
    </location>
</feature>
<dbReference type="InterPro" id="IPR010562">
    <property type="entry name" value="Haemolymph_juvenile_hormone-bd"/>
</dbReference>
<dbReference type="PANTHER" id="PTHR11008:SF41">
    <property type="entry name" value="RE70318P"/>
    <property type="match status" value="1"/>
</dbReference>
<gene>
    <name evidence="2" type="ORF">CINC_LOCUS8353</name>
</gene>
<evidence type="ECO:0000313" key="3">
    <source>
        <dbReference type="Proteomes" id="UP001154114"/>
    </source>
</evidence>
<feature type="chain" id="PRO_5040200472" evidence="1">
    <location>
        <begin position="20"/>
        <end position="234"/>
    </location>
</feature>
<sequence>MAYTWTILVALLCVNSVLSKRCDLKDSDCLTRWANMLYPAFIKGSTTIKSSDPIHNDIVEAELPTFKYSLRNAELTGMKDCRVAELEYNENSMTYKYFVQCPHIKITADHEAKGDLLGFMVDIKGKLTINGDDYKYNFSGKVETTTGADGKKYIQLITHEVEAGANGKLELDFKNDYDASSSDFTIIQKFLNENWKDMDDKLRKPTVDGFMNIFLDNLNAYFKGYPFEPFVPDD</sequence>
<dbReference type="AlphaFoldDB" id="A0A9P0FTS2"/>
<accession>A0A9P0FTS2</accession>
<evidence type="ECO:0000256" key="1">
    <source>
        <dbReference type="SAM" id="SignalP"/>
    </source>
</evidence>
<keyword evidence="3" id="KW-1185">Reference proteome</keyword>
<protein>
    <submittedName>
        <fullName evidence="2">Uncharacterized protein</fullName>
    </submittedName>
</protein>
<dbReference type="Pfam" id="PF06585">
    <property type="entry name" value="JHBP"/>
    <property type="match status" value="1"/>
</dbReference>
<dbReference type="OrthoDB" id="6854146at2759"/>
<dbReference type="Proteomes" id="UP001154114">
    <property type="component" value="Chromosome 26"/>
</dbReference>
<dbReference type="Gene3D" id="3.15.10.30">
    <property type="entry name" value="Haemolymph juvenile hormone binding protein"/>
    <property type="match status" value="1"/>
</dbReference>
<keyword evidence="1" id="KW-0732">Signal</keyword>
<dbReference type="InterPro" id="IPR038606">
    <property type="entry name" value="To_sf"/>
</dbReference>
<dbReference type="SMART" id="SM00700">
    <property type="entry name" value="JHBP"/>
    <property type="match status" value="1"/>
</dbReference>
<name>A0A9P0FTS2_CHRIL</name>
<organism evidence="2 3">
    <name type="scientific">Chrysodeixis includens</name>
    <name type="common">Soybean looper</name>
    <name type="synonym">Pseudoplusia includens</name>
    <dbReference type="NCBI Taxonomy" id="689277"/>
    <lineage>
        <taxon>Eukaryota</taxon>
        <taxon>Metazoa</taxon>
        <taxon>Ecdysozoa</taxon>
        <taxon>Arthropoda</taxon>
        <taxon>Hexapoda</taxon>
        <taxon>Insecta</taxon>
        <taxon>Pterygota</taxon>
        <taxon>Neoptera</taxon>
        <taxon>Endopterygota</taxon>
        <taxon>Lepidoptera</taxon>
        <taxon>Glossata</taxon>
        <taxon>Ditrysia</taxon>
        <taxon>Noctuoidea</taxon>
        <taxon>Noctuidae</taxon>
        <taxon>Plusiinae</taxon>
        <taxon>Chrysodeixis</taxon>
    </lineage>
</organism>
<dbReference type="GO" id="GO:0005615">
    <property type="term" value="C:extracellular space"/>
    <property type="evidence" value="ECO:0007669"/>
    <property type="project" value="TreeGrafter"/>
</dbReference>
<reference evidence="2" key="1">
    <citation type="submission" date="2021-12" db="EMBL/GenBank/DDBJ databases">
        <authorList>
            <person name="King R."/>
        </authorList>
    </citation>
    <scope>NUCLEOTIDE SEQUENCE</scope>
</reference>
<dbReference type="PANTHER" id="PTHR11008">
    <property type="entry name" value="PROTEIN TAKEOUT-LIKE PROTEIN"/>
    <property type="match status" value="1"/>
</dbReference>
<evidence type="ECO:0000313" key="2">
    <source>
        <dbReference type="EMBL" id="CAH0598690.1"/>
    </source>
</evidence>
<proteinExistence type="predicted"/>
<dbReference type="EMBL" id="LR824029">
    <property type="protein sequence ID" value="CAH0598690.1"/>
    <property type="molecule type" value="Genomic_DNA"/>
</dbReference>